<dbReference type="InterPro" id="IPR000412">
    <property type="entry name" value="ABC_2_transport"/>
</dbReference>
<dbReference type="EMBL" id="NOII01000001">
    <property type="protein sequence ID" value="OYD59386.1"/>
    <property type="molecule type" value="Genomic_DNA"/>
</dbReference>
<keyword evidence="2 5" id="KW-0812">Transmembrane</keyword>
<dbReference type="Pfam" id="PF01061">
    <property type="entry name" value="ABC2_membrane"/>
    <property type="match status" value="1"/>
</dbReference>
<protein>
    <recommendedName>
        <fullName evidence="6">ABC-2 type transporter transmembrane domain-containing protein</fullName>
    </recommendedName>
</protein>
<evidence type="ECO:0000313" key="8">
    <source>
        <dbReference type="Proteomes" id="UP000215059"/>
    </source>
</evidence>
<feature type="transmembrane region" description="Helical" evidence="5">
    <location>
        <begin position="50"/>
        <end position="72"/>
    </location>
</feature>
<dbReference type="InterPro" id="IPR013525">
    <property type="entry name" value="ABC2_TM"/>
</dbReference>
<accession>A0A235FDF2</accession>
<dbReference type="RefSeq" id="WP_094251347.1">
    <property type="nucleotide sequence ID" value="NZ_JBHLXL010000001.1"/>
</dbReference>
<sequence length="253" mass="29090">MFYHILKVQQAKMLGDPTIIFQIFIQPIIFTLLFGYLYQSSGKSDAALLAVFIGVAQMTMWQVLLYAGGIIVRHEFNRERTIFYSLLSQTDLFGIWAKRLFFCILLSTPSFVISIVTGITVFQISLGMTDFIYIVIGILLYSAALYAIGLPIVLLLFLTIHGGKIIQTVTYPIFLLSGMIVSVDYFPPFIKGIAYLFPITWSTHWIQDVFIHNRVDWMFLMYTLLISILYGLFARVIYQFIMNKIRVRGEINL</sequence>
<feature type="transmembrane region" description="Helical" evidence="5">
    <location>
        <begin position="100"/>
        <end position="125"/>
    </location>
</feature>
<keyword evidence="4 5" id="KW-0472">Membrane</keyword>
<gene>
    <name evidence="7" type="ORF">CGZ90_05715</name>
</gene>
<feature type="transmembrane region" description="Helical" evidence="5">
    <location>
        <begin position="217"/>
        <end position="238"/>
    </location>
</feature>
<evidence type="ECO:0000256" key="5">
    <source>
        <dbReference type="SAM" id="Phobius"/>
    </source>
</evidence>
<reference evidence="7 8" key="1">
    <citation type="submission" date="2017-07" db="EMBL/GenBank/DDBJ databases">
        <title>Fictibacillus sp. nov. GDSW-R2A3 Genome sequencing and assembly.</title>
        <authorList>
            <person name="Mayilraj S."/>
        </authorList>
    </citation>
    <scope>NUCLEOTIDE SEQUENCE [LARGE SCALE GENOMIC DNA]</scope>
    <source>
        <strain evidence="7 8">GDSW-R2A3</strain>
    </source>
</reference>
<keyword evidence="8" id="KW-1185">Reference proteome</keyword>
<feature type="transmembrane region" description="Helical" evidence="5">
    <location>
        <begin position="131"/>
        <end position="157"/>
    </location>
</feature>
<dbReference type="GO" id="GO:0140359">
    <property type="term" value="F:ABC-type transporter activity"/>
    <property type="evidence" value="ECO:0007669"/>
    <property type="project" value="InterPro"/>
</dbReference>
<dbReference type="OrthoDB" id="2827674at2"/>
<dbReference type="Proteomes" id="UP000215059">
    <property type="component" value="Unassembled WGS sequence"/>
</dbReference>
<comment type="caution">
    <text evidence="7">The sequence shown here is derived from an EMBL/GenBank/DDBJ whole genome shotgun (WGS) entry which is preliminary data.</text>
</comment>
<dbReference type="AlphaFoldDB" id="A0A235FDF2"/>
<dbReference type="PANTHER" id="PTHR43229:SF6">
    <property type="entry name" value="ABC-TYPE MULTIDRUG TRANSPORT SYSTEM, PERMEASE COMPONENT"/>
    <property type="match status" value="1"/>
</dbReference>
<evidence type="ECO:0000259" key="6">
    <source>
        <dbReference type="Pfam" id="PF01061"/>
    </source>
</evidence>
<evidence type="ECO:0000256" key="4">
    <source>
        <dbReference type="ARBA" id="ARBA00023136"/>
    </source>
</evidence>
<dbReference type="InterPro" id="IPR051784">
    <property type="entry name" value="Nod_factor_ABC_transporter"/>
</dbReference>
<feature type="domain" description="ABC-2 type transporter transmembrane" evidence="6">
    <location>
        <begin position="3"/>
        <end position="209"/>
    </location>
</feature>
<feature type="transmembrane region" description="Helical" evidence="5">
    <location>
        <begin position="20"/>
        <end position="38"/>
    </location>
</feature>
<keyword evidence="3 5" id="KW-1133">Transmembrane helix</keyword>
<name>A0A235FDF2_9BACL</name>
<evidence type="ECO:0000256" key="3">
    <source>
        <dbReference type="ARBA" id="ARBA00022989"/>
    </source>
</evidence>
<organism evidence="7 8">
    <name type="scientific">Fictibacillus aquaticus</name>
    <dbReference type="NCBI Taxonomy" id="2021314"/>
    <lineage>
        <taxon>Bacteria</taxon>
        <taxon>Bacillati</taxon>
        <taxon>Bacillota</taxon>
        <taxon>Bacilli</taxon>
        <taxon>Bacillales</taxon>
        <taxon>Fictibacillaceae</taxon>
        <taxon>Fictibacillus</taxon>
    </lineage>
</organism>
<evidence type="ECO:0000313" key="7">
    <source>
        <dbReference type="EMBL" id="OYD59386.1"/>
    </source>
</evidence>
<dbReference type="PANTHER" id="PTHR43229">
    <property type="entry name" value="NODULATION PROTEIN J"/>
    <property type="match status" value="1"/>
</dbReference>
<dbReference type="PRINTS" id="PR00164">
    <property type="entry name" value="ABC2TRNSPORT"/>
</dbReference>
<evidence type="ECO:0000256" key="2">
    <source>
        <dbReference type="ARBA" id="ARBA00022692"/>
    </source>
</evidence>
<evidence type="ECO:0000256" key="1">
    <source>
        <dbReference type="ARBA" id="ARBA00004141"/>
    </source>
</evidence>
<feature type="transmembrane region" description="Helical" evidence="5">
    <location>
        <begin position="169"/>
        <end position="197"/>
    </location>
</feature>
<proteinExistence type="predicted"/>
<comment type="subcellular location">
    <subcellularLocation>
        <location evidence="1">Membrane</location>
        <topology evidence="1">Multi-pass membrane protein</topology>
    </subcellularLocation>
</comment>
<dbReference type="GO" id="GO:0043190">
    <property type="term" value="C:ATP-binding cassette (ABC) transporter complex"/>
    <property type="evidence" value="ECO:0007669"/>
    <property type="project" value="InterPro"/>
</dbReference>